<reference evidence="2" key="1">
    <citation type="submission" date="2015-04" db="UniProtKB">
        <authorList>
            <consortium name="EnsemblPlants"/>
        </authorList>
    </citation>
    <scope>IDENTIFICATION</scope>
    <source>
        <strain evidence="2">SL10</strain>
    </source>
</reference>
<proteinExistence type="predicted"/>
<organism evidence="2">
    <name type="scientific">Oryza nivara</name>
    <name type="common">Indian wild rice</name>
    <name type="synonym">Oryza sativa f. spontanea</name>
    <dbReference type="NCBI Taxonomy" id="4536"/>
    <lineage>
        <taxon>Eukaryota</taxon>
        <taxon>Viridiplantae</taxon>
        <taxon>Streptophyta</taxon>
        <taxon>Embryophyta</taxon>
        <taxon>Tracheophyta</taxon>
        <taxon>Spermatophyta</taxon>
        <taxon>Magnoliopsida</taxon>
        <taxon>Liliopsida</taxon>
        <taxon>Poales</taxon>
        <taxon>Poaceae</taxon>
        <taxon>BOP clade</taxon>
        <taxon>Oryzoideae</taxon>
        <taxon>Oryzeae</taxon>
        <taxon>Oryzinae</taxon>
        <taxon>Oryza</taxon>
    </lineage>
</organism>
<accession>A0A0E0IA79</accession>
<evidence type="ECO:0000313" key="2">
    <source>
        <dbReference type="EnsemblPlants" id="ONIVA08G11170.1"/>
    </source>
</evidence>
<dbReference type="Gramene" id="ONIVA08G11170.1">
    <property type="protein sequence ID" value="ONIVA08G11170.1"/>
    <property type="gene ID" value="ONIVA08G11170"/>
</dbReference>
<name>A0A0E0IA79_ORYNI</name>
<dbReference type="Proteomes" id="UP000006591">
    <property type="component" value="Chromosome 8"/>
</dbReference>
<keyword evidence="3" id="KW-1185">Reference proteome</keyword>
<reference evidence="2" key="2">
    <citation type="submission" date="2018-04" db="EMBL/GenBank/DDBJ databases">
        <title>OnivRS2 (Oryza nivara Reference Sequence Version 2).</title>
        <authorList>
            <person name="Zhang J."/>
            <person name="Kudrna D."/>
            <person name="Lee S."/>
            <person name="Talag J."/>
            <person name="Rajasekar S."/>
            <person name="Welchert J."/>
            <person name="Hsing Y.-I."/>
            <person name="Wing R.A."/>
        </authorList>
    </citation>
    <scope>NUCLEOTIDE SEQUENCE [LARGE SCALE GENOMIC DNA]</scope>
    <source>
        <strain evidence="2">SL10</strain>
    </source>
</reference>
<dbReference type="EnsemblPlants" id="ONIVA08G11170.1">
    <property type="protein sequence ID" value="ONIVA08G11170.1"/>
    <property type="gene ID" value="ONIVA08G11170"/>
</dbReference>
<evidence type="ECO:0000313" key="3">
    <source>
        <dbReference type="Proteomes" id="UP000006591"/>
    </source>
</evidence>
<protein>
    <submittedName>
        <fullName evidence="2">Uncharacterized protein</fullName>
    </submittedName>
</protein>
<dbReference type="HOGENOM" id="CLU_2030491_0_0_1"/>
<feature type="region of interest" description="Disordered" evidence="1">
    <location>
        <begin position="1"/>
        <end position="24"/>
    </location>
</feature>
<evidence type="ECO:0000256" key="1">
    <source>
        <dbReference type="SAM" id="MobiDB-lite"/>
    </source>
</evidence>
<sequence>MGWGGLPSQTPGILRPETWPSTKANKRIVRESHKQKANRTRCRDCHRPRLLIFSSRRRIRAAQQRKATHRSAGGRLPIFLPLLRTTVDGSRARGAAMTLRSPSAAAAAAAVYRLLFQFYAGA</sequence>
<dbReference type="AlphaFoldDB" id="A0A0E0IA79"/>